<evidence type="ECO:0000313" key="2">
    <source>
        <dbReference type="Proteomes" id="UP000688137"/>
    </source>
</evidence>
<sequence>MNGFFVHSLLLAKDFKQVKMNKHVLIILPKQNFILVEFVQMMNIHQGLQFWLKNQSANLELLL</sequence>
<comment type="caution">
    <text evidence="1">The sequence shown here is derived from an EMBL/GenBank/DDBJ whole genome shotgun (WGS) entry which is preliminary data.</text>
</comment>
<protein>
    <submittedName>
        <fullName evidence="1">Uncharacterized protein</fullName>
    </submittedName>
</protein>
<dbReference type="Proteomes" id="UP000688137">
    <property type="component" value="Unassembled WGS sequence"/>
</dbReference>
<accession>A0A8S1PKD7</accession>
<organism evidence="1 2">
    <name type="scientific">Paramecium primaurelia</name>
    <dbReference type="NCBI Taxonomy" id="5886"/>
    <lineage>
        <taxon>Eukaryota</taxon>
        <taxon>Sar</taxon>
        <taxon>Alveolata</taxon>
        <taxon>Ciliophora</taxon>
        <taxon>Intramacronucleata</taxon>
        <taxon>Oligohymenophorea</taxon>
        <taxon>Peniculida</taxon>
        <taxon>Parameciidae</taxon>
        <taxon>Paramecium</taxon>
    </lineage>
</organism>
<dbReference type="EMBL" id="CAJJDM010000124">
    <property type="protein sequence ID" value="CAD8103707.1"/>
    <property type="molecule type" value="Genomic_DNA"/>
</dbReference>
<evidence type="ECO:0000313" key="1">
    <source>
        <dbReference type="EMBL" id="CAD8103707.1"/>
    </source>
</evidence>
<gene>
    <name evidence="1" type="ORF">PPRIM_AZ9-3.1.T1210182</name>
</gene>
<proteinExistence type="predicted"/>
<reference evidence="1" key="1">
    <citation type="submission" date="2021-01" db="EMBL/GenBank/DDBJ databases">
        <authorList>
            <consortium name="Genoscope - CEA"/>
            <person name="William W."/>
        </authorList>
    </citation>
    <scope>NUCLEOTIDE SEQUENCE</scope>
</reference>
<dbReference type="AlphaFoldDB" id="A0A8S1PKD7"/>
<name>A0A8S1PKD7_PARPR</name>
<keyword evidence="2" id="KW-1185">Reference proteome</keyword>